<keyword evidence="2" id="KW-0812">Transmembrane</keyword>
<feature type="non-terminal residue" evidence="3">
    <location>
        <position position="1"/>
    </location>
</feature>
<keyword evidence="2" id="KW-0472">Membrane</keyword>
<evidence type="ECO:0000313" key="3">
    <source>
        <dbReference type="EMBL" id="GFD19322.1"/>
    </source>
</evidence>
<name>A0A699U8S1_TANCI</name>
<feature type="transmembrane region" description="Helical" evidence="2">
    <location>
        <begin position="20"/>
        <end position="38"/>
    </location>
</feature>
<proteinExistence type="predicted"/>
<evidence type="ECO:0000256" key="1">
    <source>
        <dbReference type="SAM" id="MobiDB-lite"/>
    </source>
</evidence>
<dbReference type="AlphaFoldDB" id="A0A699U8S1"/>
<comment type="caution">
    <text evidence="3">The sequence shown here is derived from an EMBL/GenBank/DDBJ whole genome shotgun (WGS) entry which is preliminary data.</text>
</comment>
<gene>
    <name evidence="3" type="ORF">Tci_891291</name>
</gene>
<organism evidence="3">
    <name type="scientific">Tanacetum cinerariifolium</name>
    <name type="common">Dalmatian daisy</name>
    <name type="synonym">Chrysanthemum cinerariifolium</name>
    <dbReference type="NCBI Taxonomy" id="118510"/>
    <lineage>
        <taxon>Eukaryota</taxon>
        <taxon>Viridiplantae</taxon>
        <taxon>Streptophyta</taxon>
        <taxon>Embryophyta</taxon>
        <taxon>Tracheophyta</taxon>
        <taxon>Spermatophyta</taxon>
        <taxon>Magnoliopsida</taxon>
        <taxon>eudicotyledons</taxon>
        <taxon>Gunneridae</taxon>
        <taxon>Pentapetalae</taxon>
        <taxon>asterids</taxon>
        <taxon>campanulids</taxon>
        <taxon>Asterales</taxon>
        <taxon>Asteraceae</taxon>
        <taxon>Asteroideae</taxon>
        <taxon>Anthemideae</taxon>
        <taxon>Anthemidinae</taxon>
        <taxon>Tanacetum</taxon>
    </lineage>
</organism>
<feature type="compositionally biased region" description="Basic and acidic residues" evidence="1">
    <location>
        <begin position="73"/>
        <end position="82"/>
    </location>
</feature>
<accession>A0A699U8S1</accession>
<protein>
    <submittedName>
        <fullName evidence="3">Uncharacterized protein</fullName>
    </submittedName>
</protein>
<dbReference type="EMBL" id="BKCJ011313631">
    <property type="protein sequence ID" value="GFD19322.1"/>
    <property type="molecule type" value="Genomic_DNA"/>
</dbReference>
<sequence>EHVAFLNIELRESVVGVDPLVVIVDALVVLVDASVLAFEEDIQRLRKMKREIEDESASIIVPFGRPNKRRRLNPSEKTDKAMKSNGLGFHV</sequence>
<reference evidence="3" key="1">
    <citation type="journal article" date="2019" name="Sci. Rep.">
        <title>Draft genome of Tanacetum cinerariifolium, the natural source of mosquito coil.</title>
        <authorList>
            <person name="Yamashiro T."/>
            <person name="Shiraishi A."/>
            <person name="Satake H."/>
            <person name="Nakayama K."/>
        </authorList>
    </citation>
    <scope>NUCLEOTIDE SEQUENCE</scope>
</reference>
<evidence type="ECO:0000256" key="2">
    <source>
        <dbReference type="SAM" id="Phobius"/>
    </source>
</evidence>
<feature type="region of interest" description="Disordered" evidence="1">
    <location>
        <begin position="66"/>
        <end position="91"/>
    </location>
</feature>
<keyword evidence="2" id="KW-1133">Transmembrane helix</keyword>